<gene>
    <name evidence="3" type="ORF">FISHEDRAFT_56458</name>
</gene>
<dbReference type="InterPro" id="IPR007306">
    <property type="entry name" value="Rit1"/>
</dbReference>
<proteinExistence type="predicted"/>
<accession>A0A0D7AJ59</accession>
<evidence type="ECO:0000313" key="4">
    <source>
        <dbReference type="Proteomes" id="UP000054144"/>
    </source>
</evidence>
<protein>
    <submittedName>
        <fullName evidence="3">Initiator tRNA phosphoribosyl transferase</fullName>
    </submittedName>
</protein>
<dbReference type="InterPro" id="IPR033421">
    <property type="entry name" value="Rit1_DUSP-like"/>
</dbReference>
<dbReference type="GO" id="GO:0043399">
    <property type="term" value="F:tRNA adenosine(64)-2'-O-ribosylphosphate transferase activity"/>
    <property type="evidence" value="ECO:0007669"/>
    <property type="project" value="InterPro"/>
</dbReference>
<feature type="domain" description="Rit1 DUSP-like" evidence="1">
    <location>
        <begin position="352"/>
        <end position="457"/>
    </location>
</feature>
<organism evidence="3 4">
    <name type="scientific">Fistulina hepatica ATCC 64428</name>
    <dbReference type="NCBI Taxonomy" id="1128425"/>
    <lineage>
        <taxon>Eukaryota</taxon>
        <taxon>Fungi</taxon>
        <taxon>Dikarya</taxon>
        <taxon>Basidiomycota</taxon>
        <taxon>Agaricomycotina</taxon>
        <taxon>Agaricomycetes</taxon>
        <taxon>Agaricomycetidae</taxon>
        <taxon>Agaricales</taxon>
        <taxon>Fistulinaceae</taxon>
        <taxon>Fistulina</taxon>
    </lineage>
</organism>
<dbReference type="PANTHER" id="PTHR31811:SF0">
    <property type="entry name" value="TRNA A64-2'-O-RIBOSYLPHOSPHATE TRANSFERASE"/>
    <property type="match status" value="1"/>
</dbReference>
<dbReference type="AlphaFoldDB" id="A0A0D7AJ59"/>
<reference evidence="3 4" key="1">
    <citation type="journal article" date="2015" name="Fungal Genet. Biol.">
        <title>Evolution of novel wood decay mechanisms in Agaricales revealed by the genome sequences of Fistulina hepatica and Cylindrobasidium torrendii.</title>
        <authorList>
            <person name="Floudas D."/>
            <person name="Held B.W."/>
            <person name="Riley R."/>
            <person name="Nagy L.G."/>
            <person name="Koehler G."/>
            <person name="Ransdell A.S."/>
            <person name="Younus H."/>
            <person name="Chow J."/>
            <person name="Chiniquy J."/>
            <person name="Lipzen A."/>
            <person name="Tritt A."/>
            <person name="Sun H."/>
            <person name="Haridas S."/>
            <person name="LaButti K."/>
            <person name="Ohm R.A."/>
            <person name="Kues U."/>
            <person name="Blanchette R.A."/>
            <person name="Grigoriev I.V."/>
            <person name="Minto R.E."/>
            <person name="Hibbett D.S."/>
        </authorList>
    </citation>
    <scope>NUCLEOTIDE SEQUENCE [LARGE SCALE GENOMIC DNA]</scope>
    <source>
        <strain evidence="3 4">ATCC 64428</strain>
    </source>
</reference>
<keyword evidence="3" id="KW-0808">Transferase</keyword>
<dbReference type="PANTHER" id="PTHR31811">
    <property type="entry name" value="TRNA A64-2'-O-RIBOSYLPHOSPHATE TRANSFERASE"/>
    <property type="match status" value="1"/>
</dbReference>
<evidence type="ECO:0000259" key="1">
    <source>
        <dbReference type="Pfam" id="PF04179"/>
    </source>
</evidence>
<dbReference type="GO" id="GO:0005737">
    <property type="term" value="C:cytoplasm"/>
    <property type="evidence" value="ECO:0007669"/>
    <property type="project" value="TreeGrafter"/>
</dbReference>
<dbReference type="Pfam" id="PF04179">
    <property type="entry name" value="Init_tRNA_PT"/>
    <property type="match status" value="1"/>
</dbReference>
<dbReference type="PIRSF" id="PIRSF007747">
    <property type="entry name" value="Ribosyl_Ptfrase"/>
    <property type="match status" value="1"/>
</dbReference>
<dbReference type="Pfam" id="PF17184">
    <property type="entry name" value="Rit1_C"/>
    <property type="match status" value="1"/>
</dbReference>
<dbReference type="EMBL" id="KN881648">
    <property type="protein sequence ID" value="KIY51789.1"/>
    <property type="molecule type" value="Genomic_DNA"/>
</dbReference>
<evidence type="ECO:0000259" key="2">
    <source>
        <dbReference type="Pfam" id="PF17184"/>
    </source>
</evidence>
<dbReference type="GO" id="GO:0019988">
    <property type="term" value="P:charged-tRNA amino acid modification"/>
    <property type="evidence" value="ECO:0007669"/>
    <property type="project" value="InterPro"/>
</dbReference>
<name>A0A0D7AJ59_9AGAR</name>
<dbReference type="InterPro" id="IPR033449">
    <property type="entry name" value="Rit1_N"/>
</dbReference>
<dbReference type="OrthoDB" id="45256at2759"/>
<sequence>MAVEIDSNVTENLSDKTVLGLIRRETVDIYNRIHSIADDIEFVNLVHAAYPDLPVLPNLRCGAWYVDPAISAGVPAYFKSTDGHTGNWMFSLRRANMHLVPLISSHGGAILIDSTRAGKHIPDALSKTIPIWCAVVNRAVALRYPDEKCAKWDKALYTPPGVVSAQEHSMIEAQVDNWAKALASSTYAIPLLTRSLRPIWVTPSTSVFPVLSEAYCAVVCVSASRRVDLGWERRSEGFAYVQGAGDDHELWGMGLTPDLFWAHRIQILSATRADINDLVKGIVDAAGPAFTRSQPTPVLPVSGRIQLAAIADVLDVVGRLPEHGSEGIAYILVSVTPLSIPDGPHALILHVDKKLAARQFREHVLPQSMVFTRVALLRGDHVCIACESGSDLSVGIALAALQMFFDDEGHVVVGKHDRSASNMASKTSIGRRLEWILATRPQTRFPSTTRKRVNEFLLTRSSFRP</sequence>
<feature type="domain" description="Rit1 N-terminal" evidence="2">
    <location>
        <begin position="22"/>
        <end position="283"/>
    </location>
</feature>
<keyword evidence="4" id="KW-1185">Reference proteome</keyword>
<dbReference type="Proteomes" id="UP000054144">
    <property type="component" value="Unassembled WGS sequence"/>
</dbReference>
<evidence type="ECO:0000313" key="3">
    <source>
        <dbReference type="EMBL" id="KIY51789.1"/>
    </source>
</evidence>